<accession>A0A087GU76</accession>
<dbReference type="PANTHER" id="PTHR33147:SF123">
    <property type="entry name" value="DEFENSIN-LIKE PROTEIN 10"/>
    <property type="match status" value="1"/>
</dbReference>
<dbReference type="InterPro" id="IPR036574">
    <property type="entry name" value="Scorpion_toxin-like_sf"/>
</dbReference>
<keyword evidence="4 7" id="KW-0732">Signal</keyword>
<evidence type="ECO:0000256" key="5">
    <source>
        <dbReference type="ARBA" id="ARBA00022821"/>
    </source>
</evidence>
<keyword evidence="2" id="KW-0929">Antimicrobial</keyword>
<proteinExistence type="inferred from homology"/>
<feature type="signal peptide" evidence="7">
    <location>
        <begin position="1"/>
        <end position="28"/>
    </location>
</feature>
<feature type="chain" id="PRO_5001822458" description="Knottins-like domain-containing protein" evidence="7">
    <location>
        <begin position="29"/>
        <end position="73"/>
    </location>
</feature>
<dbReference type="SUPFAM" id="SSF57095">
    <property type="entry name" value="Scorpion toxin-like"/>
    <property type="match status" value="1"/>
</dbReference>
<evidence type="ECO:0000259" key="8">
    <source>
        <dbReference type="SMART" id="SM00505"/>
    </source>
</evidence>
<dbReference type="Gramene" id="KFK33428">
    <property type="protein sequence ID" value="KFK33428"/>
    <property type="gene ID" value="AALP_AA5G011900"/>
</dbReference>
<organism evidence="9 10">
    <name type="scientific">Arabis alpina</name>
    <name type="common">Alpine rock-cress</name>
    <dbReference type="NCBI Taxonomy" id="50452"/>
    <lineage>
        <taxon>Eukaryota</taxon>
        <taxon>Viridiplantae</taxon>
        <taxon>Streptophyta</taxon>
        <taxon>Embryophyta</taxon>
        <taxon>Tracheophyta</taxon>
        <taxon>Spermatophyta</taxon>
        <taxon>Magnoliopsida</taxon>
        <taxon>eudicotyledons</taxon>
        <taxon>Gunneridae</taxon>
        <taxon>Pentapetalae</taxon>
        <taxon>rosids</taxon>
        <taxon>malvids</taxon>
        <taxon>Brassicales</taxon>
        <taxon>Brassicaceae</taxon>
        <taxon>Arabideae</taxon>
        <taxon>Arabis</taxon>
    </lineage>
</organism>
<keyword evidence="6" id="KW-1015">Disulfide bond</keyword>
<dbReference type="GO" id="GO:0031640">
    <property type="term" value="P:killing of cells of another organism"/>
    <property type="evidence" value="ECO:0007669"/>
    <property type="project" value="UniProtKB-KW"/>
</dbReference>
<keyword evidence="5" id="KW-0611">Plant defense</keyword>
<dbReference type="EMBL" id="CM002873">
    <property type="protein sequence ID" value="KFK33428.1"/>
    <property type="molecule type" value="Genomic_DNA"/>
</dbReference>
<keyword evidence="10" id="KW-1185">Reference proteome</keyword>
<evidence type="ECO:0000256" key="3">
    <source>
        <dbReference type="ARBA" id="ARBA00022577"/>
    </source>
</evidence>
<dbReference type="Pfam" id="PF00304">
    <property type="entry name" value="Gamma-thionin"/>
    <property type="match status" value="1"/>
</dbReference>
<evidence type="ECO:0000256" key="7">
    <source>
        <dbReference type="SAM" id="SignalP"/>
    </source>
</evidence>
<evidence type="ECO:0000313" key="10">
    <source>
        <dbReference type="Proteomes" id="UP000029120"/>
    </source>
</evidence>
<evidence type="ECO:0000313" key="9">
    <source>
        <dbReference type="EMBL" id="KFK33428.1"/>
    </source>
</evidence>
<sequence length="73" mass="7721">MKLSLRLVSVFLLSFMLLLASGKGPVEARTCESVSGKFSGVCLNSANCAKICPTEGFSSGRCSSLRCYCSKSC</sequence>
<dbReference type="CDD" id="cd00107">
    <property type="entry name" value="Knot1"/>
    <property type="match status" value="1"/>
</dbReference>
<dbReference type="Gene3D" id="3.30.30.10">
    <property type="entry name" value="Knottin, scorpion toxin-like"/>
    <property type="match status" value="1"/>
</dbReference>
<evidence type="ECO:0000256" key="4">
    <source>
        <dbReference type="ARBA" id="ARBA00022729"/>
    </source>
</evidence>
<dbReference type="PROSITE" id="PS00940">
    <property type="entry name" value="GAMMA_THIONIN"/>
    <property type="match status" value="1"/>
</dbReference>
<dbReference type="OMA" id="NKFQGVC"/>
<dbReference type="PANTHER" id="PTHR33147">
    <property type="entry name" value="DEFENSIN-LIKE PROTEIN 1"/>
    <property type="match status" value="1"/>
</dbReference>
<name>A0A087GU76_ARAAL</name>
<comment type="similarity">
    <text evidence="1">Belongs to the DEFL family.</text>
</comment>
<dbReference type="PRINTS" id="PR00288">
    <property type="entry name" value="PUROTHIONIN"/>
</dbReference>
<dbReference type="SMART" id="SM00505">
    <property type="entry name" value="Knot1"/>
    <property type="match status" value="1"/>
</dbReference>
<dbReference type="AlphaFoldDB" id="A0A087GU76"/>
<evidence type="ECO:0000256" key="1">
    <source>
        <dbReference type="ARBA" id="ARBA00006722"/>
    </source>
</evidence>
<keyword evidence="3" id="KW-0295">Fungicide</keyword>
<protein>
    <recommendedName>
        <fullName evidence="8">Knottins-like domain-containing protein</fullName>
    </recommendedName>
</protein>
<feature type="domain" description="Knottins-like" evidence="8">
    <location>
        <begin position="30"/>
        <end position="73"/>
    </location>
</feature>
<gene>
    <name evidence="9" type="ordered locus">AALP_Aa5g011900</name>
</gene>
<dbReference type="InterPro" id="IPR003614">
    <property type="entry name" value="Knottins"/>
</dbReference>
<dbReference type="OrthoDB" id="683455at2759"/>
<dbReference type="InterPro" id="IPR008176">
    <property type="entry name" value="Defensin_plant"/>
</dbReference>
<reference evidence="10" key="1">
    <citation type="journal article" date="2015" name="Nat. Plants">
        <title>Genome expansion of Arabis alpina linked with retrotransposition and reduced symmetric DNA methylation.</title>
        <authorList>
            <person name="Willing E.M."/>
            <person name="Rawat V."/>
            <person name="Mandakova T."/>
            <person name="Maumus F."/>
            <person name="James G.V."/>
            <person name="Nordstroem K.J."/>
            <person name="Becker C."/>
            <person name="Warthmann N."/>
            <person name="Chica C."/>
            <person name="Szarzynska B."/>
            <person name="Zytnicki M."/>
            <person name="Albani M.C."/>
            <person name="Kiefer C."/>
            <person name="Bergonzi S."/>
            <person name="Castaings L."/>
            <person name="Mateos J.L."/>
            <person name="Berns M.C."/>
            <person name="Bujdoso N."/>
            <person name="Piofczyk T."/>
            <person name="de Lorenzo L."/>
            <person name="Barrero-Sicilia C."/>
            <person name="Mateos I."/>
            <person name="Piednoel M."/>
            <person name="Hagmann J."/>
            <person name="Chen-Min-Tao R."/>
            <person name="Iglesias-Fernandez R."/>
            <person name="Schuster S.C."/>
            <person name="Alonso-Blanco C."/>
            <person name="Roudier F."/>
            <person name="Carbonero P."/>
            <person name="Paz-Ares J."/>
            <person name="Davis S.J."/>
            <person name="Pecinka A."/>
            <person name="Quesneville H."/>
            <person name="Colot V."/>
            <person name="Lysak M.A."/>
            <person name="Weigel D."/>
            <person name="Coupland G."/>
            <person name="Schneeberger K."/>
        </authorList>
    </citation>
    <scope>NUCLEOTIDE SEQUENCE [LARGE SCALE GENOMIC DNA]</scope>
    <source>
        <strain evidence="10">cv. Pajares</strain>
    </source>
</reference>
<dbReference type="GO" id="GO:0050832">
    <property type="term" value="P:defense response to fungus"/>
    <property type="evidence" value="ECO:0007669"/>
    <property type="project" value="UniProtKB-KW"/>
</dbReference>
<evidence type="ECO:0000256" key="6">
    <source>
        <dbReference type="ARBA" id="ARBA00023157"/>
    </source>
</evidence>
<evidence type="ECO:0000256" key="2">
    <source>
        <dbReference type="ARBA" id="ARBA00022529"/>
    </source>
</evidence>
<dbReference type="Proteomes" id="UP000029120">
    <property type="component" value="Chromosome 5"/>
</dbReference>